<evidence type="ECO:0000313" key="10">
    <source>
        <dbReference type="EMBL" id="CAF5001570.1"/>
    </source>
</evidence>
<keyword evidence="8" id="KW-0812">Transmembrane</keyword>
<reference evidence="10" key="1">
    <citation type="submission" date="2021-02" db="EMBL/GenBank/DDBJ databases">
        <authorList>
            <person name="Nowell W R."/>
        </authorList>
    </citation>
    <scope>NUCLEOTIDE SEQUENCE</scope>
</reference>
<name>A0A822AAH6_9BILA</name>
<dbReference type="Proteomes" id="UP000663848">
    <property type="component" value="Unassembled WGS sequence"/>
</dbReference>
<feature type="active site" description="Proton donor/acceptor" evidence="7">
    <location>
        <position position="60"/>
    </location>
</feature>
<feature type="domain" description="Peptidase M14" evidence="9">
    <location>
        <begin position="1"/>
        <end position="94"/>
    </location>
</feature>
<feature type="transmembrane region" description="Helical" evidence="8">
    <location>
        <begin position="106"/>
        <end position="126"/>
    </location>
</feature>
<sequence length="127" mass="13799">PPPHFKLQDDGSIQAVNALRAVHGTQYHHGSIAQIIYVASGSSIDWTYGALNITFSYGVELRDTGTFGFLLPADQIIPTGEETLAALSALLRYIEKHVYASGGTRTVAPCLYQVGFFIFSLILAIVR</sequence>
<evidence type="ECO:0000313" key="11">
    <source>
        <dbReference type="Proteomes" id="UP000663848"/>
    </source>
</evidence>
<dbReference type="SUPFAM" id="SSF53187">
    <property type="entry name" value="Zn-dependent exopeptidases"/>
    <property type="match status" value="1"/>
</dbReference>
<dbReference type="PANTHER" id="PTHR11705:SF143">
    <property type="entry name" value="SLL0236 PROTEIN"/>
    <property type="match status" value="1"/>
</dbReference>
<evidence type="ECO:0000256" key="8">
    <source>
        <dbReference type="SAM" id="Phobius"/>
    </source>
</evidence>
<gene>
    <name evidence="10" type="ORF">QYT958_LOCUS38177</name>
</gene>
<dbReference type="PROSITE" id="PS52035">
    <property type="entry name" value="PEPTIDASE_M14"/>
    <property type="match status" value="1"/>
</dbReference>
<evidence type="ECO:0000256" key="5">
    <source>
        <dbReference type="ARBA" id="ARBA00022833"/>
    </source>
</evidence>
<dbReference type="GO" id="GO:0004181">
    <property type="term" value="F:metallocarboxypeptidase activity"/>
    <property type="evidence" value="ECO:0007669"/>
    <property type="project" value="InterPro"/>
</dbReference>
<comment type="similarity">
    <text evidence="2 7">Belongs to the peptidase M14 family.</text>
</comment>
<evidence type="ECO:0000256" key="3">
    <source>
        <dbReference type="ARBA" id="ARBA00022670"/>
    </source>
</evidence>
<dbReference type="GO" id="GO:0006508">
    <property type="term" value="P:proteolysis"/>
    <property type="evidence" value="ECO:0007669"/>
    <property type="project" value="UniProtKB-KW"/>
</dbReference>
<dbReference type="EMBL" id="CAJOBR010033037">
    <property type="protein sequence ID" value="CAF5001570.1"/>
    <property type="molecule type" value="Genomic_DNA"/>
</dbReference>
<evidence type="ECO:0000256" key="1">
    <source>
        <dbReference type="ARBA" id="ARBA00001947"/>
    </source>
</evidence>
<keyword evidence="8" id="KW-0472">Membrane</keyword>
<evidence type="ECO:0000256" key="4">
    <source>
        <dbReference type="ARBA" id="ARBA00022801"/>
    </source>
</evidence>
<comment type="caution">
    <text evidence="10">The sequence shown here is derived from an EMBL/GenBank/DDBJ whole genome shotgun (WGS) entry which is preliminary data.</text>
</comment>
<dbReference type="Gene3D" id="3.40.630.10">
    <property type="entry name" value="Zn peptidases"/>
    <property type="match status" value="1"/>
</dbReference>
<organism evidence="10 11">
    <name type="scientific">Rotaria socialis</name>
    <dbReference type="NCBI Taxonomy" id="392032"/>
    <lineage>
        <taxon>Eukaryota</taxon>
        <taxon>Metazoa</taxon>
        <taxon>Spiralia</taxon>
        <taxon>Gnathifera</taxon>
        <taxon>Rotifera</taxon>
        <taxon>Eurotatoria</taxon>
        <taxon>Bdelloidea</taxon>
        <taxon>Philodinida</taxon>
        <taxon>Philodinidae</taxon>
        <taxon>Rotaria</taxon>
    </lineage>
</organism>
<feature type="non-terminal residue" evidence="10">
    <location>
        <position position="1"/>
    </location>
</feature>
<keyword evidence="5" id="KW-0862">Zinc</keyword>
<dbReference type="Pfam" id="PF00246">
    <property type="entry name" value="Peptidase_M14"/>
    <property type="match status" value="1"/>
</dbReference>
<accession>A0A822AAH6</accession>
<evidence type="ECO:0000256" key="6">
    <source>
        <dbReference type="ARBA" id="ARBA00023049"/>
    </source>
</evidence>
<keyword evidence="8" id="KW-1133">Transmembrane helix</keyword>
<keyword evidence="6" id="KW-0482">Metalloprotease</keyword>
<protein>
    <recommendedName>
        <fullName evidence="9">Peptidase M14 domain-containing protein</fullName>
    </recommendedName>
</protein>
<dbReference type="InterPro" id="IPR000834">
    <property type="entry name" value="Peptidase_M14"/>
</dbReference>
<proteinExistence type="inferred from homology"/>
<dbReference type="PANTHER" id="PTHR11705">
    <property type="entry name" value="PROTEASE FAMILY M14 CARBOXYPEPTIDASE A,B"/>
    <property type="match status" value="1"/>
</dbReference>
<evidence type="ECO:0000256" key="2">
    <source>
        <dbReference type="ARBA" id="ARBA00005988"/>
    </source>
</evidence>
<dbReference type="GO" id="GO:0005615">
    <property type="term" value="C:extracellular space"/>
    <property type="evidence" value="ECO:0007669"/>
    <property type="project" value="TreeGrafter"/>
</dbReference>
<comment type="cofactor">
    <cofactor evidence="1">
        <name>Zn(2+)</name>
        <dbReference type="ChEBI" id="CHEBI:29105"/>
    </cofactor>
</comment>
<dbReference type="AlphaFoldDB" id="A0A822AAH6"/>
<evidence type="ECO:0000259" key="9">
    <source>
        <dbReference type="PROSITE" id="PS52035"/>
    </source>
</evidence>
<dbReference type="GO" id="GO:0008270">
    <property type="term" value="F:zinc ion binding"/>
    <property type="evidence" value="ECO:0007669"/>
    <property type="project" value="InterPro"/>
</dbReference>
<evidence type="ECO:0000256" key="7">
    <source>
        <dbReference type="PROSITE-ProRule" id="PRU01379"/>
    </source>
</evidence>
<keyword evidence="4" id="KW-0378">Hydrolase</keyword>
<keyword evidence="3" id="KW-0645">Protease</keyword>